<dbReference type="RefSeq" id="WP_078993296.1">
    <property type="nucleotide sequence ID" value="NZ_MSTN01000001.1"/>
</dbReference>
<dbReference type="EMBL" id="MSTN01000001">
    <property type="protein sequence ID" value="OPD55073.1"/>
    <property type="molecule type" value="Genomic_DNA"/>
</dbReference>
<organism evidence="1 2">
    <name type="scientific">Bacillus thuringiensis</name>
    <dbReference type="NCBI Taxonomy" id="1428"/>
    <lineage>
        <taxon>Bacteria</taxon>
        <taxon>Bacillati</taxon>
        <taxon>Bacillota</taxon>
        <taxon>Bacilli</taxon>
        <taxon>Bacillales</taxon>
        <taxon>Bacillaceae</taxon>
        <taxon>Bacillus</taxon>
        <taxon>Bacillus cereus group</taxon>
    </lineage>
</organism>
<accession>A0ABD6REQ1</accession>
<evidence type="ECO:0000313" key="1">
    <source>
        <dbReference type="EMBL" id="OPD55073.1"/>
    </source>
</evidence>
<dbReference type="Proteomes" id="UP000190187">
    <property type="component" value="Unassembled WGS sequence"/>
</dbReference>
<reference evidence="1 2" key="1">
    <citation type="submission" date="2017-01" db="EMBL/GenBank/DDBJ databases">
        <title>Draft Genome Sequence of Bacillus thuringiensis DNG9.</title>
        <authorList>
            <person name="Rosana A.R."/>
            <person name="Daas M.S."/>
            <person name="Acedo J.Z."/>
            <person name="Case R.J."/>
            <person name="Vederas J.C."/>
            <person name="Nateche F."/>
            <person name="Kebbouche-Gana S."/>
        </authorList>
    </citation>
    <scope>NUCLEOTIDE SEQUENCE [LARGE SCALE GENOMIC DNA]</scope>
    <source>
        <strain evidence="1 2">DNG9</strain>
    </source>
</reference>
<name>A0ABD6REQ1_BACTU</name>
<sequence>MYNNYWNPNQNIMYPNAIPSVNPNYQHAPNYIPIEDPNYRMTHPNAGPSMDSNYEMMYPNSSEDSGYQFTRDLNQSNVHGYRDERDQQTTLTAAEHLGTDLGHGFKSFSWEPVTVNPKEYFVVFLEAPGRKVISGGWKLGSPNDRVFAVESYDRKIHQWVITLFNDSNRPKPVTFTLMTKN</sequence>
<evidence type="ECO:0000313" key="2">
    <source>
        <dbReference type="Proteomes" id="UP000190187"/>
    </source>
</evidence>
<comment type="caution">
    <text evidence="1">The sequence shown here is derived from an EMBL/GenBank/DDBJ whole genome shotgun (WGS) entry which is preliminary data.</text>
</comment>
<proteinExistence type="predicted"/>
<gene>
    <name evidence="1" type="ORF">BVF97_01440</name>
</gene>
<dbReference type="AlphaFoldDB" id="A0ABD6REQ1"/>
<protein>
    <submittedName>
        <fullName evidence="1">Uncharacterized protein</fullName>
    </submittedName>
</protein>